<reference evidence="2" key="1">
    <citation type="submission" date="2023-10" db="EMBL/GenBank/DDBJ databases">
        <title>Genome assembly of Pristionchus species.</title>
        <authorList>
            <person name="Yoshida K."/>
            <person name="Sommer R.J."/>
        </authorList>
    </citation>
    <scope>NUCLEOTIDE SEQUENCE</scope>
    <source>
        <strain evidence="2">RS5133</strain>
    </source>
</reference>
<name>A0AAV5UNV8_9BILA</name>
<evidence type="ECO:0000256" key="1">
    <source>
        <dbReference type="SAM" id="SignalP"/>
    </source>
</evidence>
<dbReference type="InterPro" id="IPR045860">
    <property type="entry name" value="Snake_toxin-like_sf"/>
</dbReference>
<dbReference type="AlphaFoldDB" id="A0AAV5UNV8"/>
<dbReference type="SUPFAM" id="SSF57302">
    <property type="entry name" value="Snake toxin-like"/>
    <property type="match status" value="1"/>
</dbReference>
<dbReference type="Proteomes" id="UP001432322">
    <property type="component" value="Unassembled WGS sequence"/>
</dbReference>
<protein>
    <submittedName>
        <fullName evidence="2">Uncharacterized protein</fullName>
    </submittedName>
</protein>
<keyword evidence="1" id="KW-0732">Signal</keyword>
<feature type="non-terminal residue" evidence="2">
    <location>
        <position position="1"/>
    </location>
</feature>
<dbReference type="CDD" id="cd00117">
    <property type="entry name" value="TFP"/>
    <property type="match status" value="1"/>
</dbReference>
<gene>
    <name evidence="2" type="ORF">PFISCL1PPCAC_43</name>
</gene>
<proteinExistence type="predicted"/>
<evidence type="ECO:0000313" key="2">
    <source>
        <dbReference type="EMBL" id="GMT08746.1"/>
    </source>
</evidence>
<feature type="chain" id="PRO_5043753119" evidence="1">
    <location>
        <begin position="22"/>
        <end position="118"/>
    </location>
</feature>
<dbReference type="EMBL" id="BTSY01000001">
    <property type="protein sequence ID" value="GMT08746.1"/>
    <property type="molecule type" value="Genomic_DNA"/>
</dbReference>
<sequence length="118" mass="13536">FRMRCFLVLLVVMHTVAKLKCYGGKKTKKEGVVDKYFYPQYCEEELYACAQQIFIDSKGDYSIERGCAKYCKAYKPECETTKWDEFETVEIFCCCDGSMCNSKWGDTPAEPTSAPPIV</sequence>
<evidence type="ECO:0000313" key="3">
    <source>
        <dbReference type="Proteomes" id="UP001432322"/>
    </source>
</evidence>
<comment type="caution">
    <text evidence="2">The sequence shown here is derived from an EMBL/GenBank/DDBJ whole genome shotgun (WGS) entry which is preliminary data.</text>
</comment>
<keyword evidence="3" id="KW-1185">Reference proteome</keyword>
<feature type="signal peptide" evidence="1">
    <location>
        <begin position="1"/>
        <end position="21"/>
    </location>
</feature>
<organism evidence="2 3">
    <name type="scientific">Pristionchus fissidentatus</name>
    <dbReference type="NCBI Taxonomy" id="1538716"/>
    <lineage>
        <taxon>Eukaryota</taxon>
        <taxon>Metazoa</taxon>
        <taxon>Ecdysozoa</taxon>
        <taxon>Nematoda</taxon>
        <taxon>Chromadorea</taxon>
        <taxon>Rhabditida</taxon>
        <taxon>Rhabditina</taxon>
        <taxon>Diplogasteromorpha</taxon>
        <taxon>Diplogasteroidea</taxon>
        <taxon>Neodiplogasteridae</taxon>
        <taxon>Pristionchus</taxon>
    </lineage>
</organism>
<feature type="non-terminal residue" evidence="2">
    <location>
        <position position="118"/>
    </location>
</feature>
<accession>A0AAV5UNV8</accession>